<dbReference type="Proteomes" id="UP000321393">
    <property type="component" value="Unassembled WGS sequence"/>
</dbReference>
<evidence type="ECO:0000313" key="7">
    <source>
        <dbReference type="Proteomes" id="UP000321393"/>
    </source>
</evidence>
<evidence type="ECO:0000256" key="4">
    <source>
        <dbReference type="SAM" id="MobiDB-lite"/>
    </source>
</evidence>
<dbReference type="AlphaFoldDB" id="A0A5A7UBB6"/>
<sequence>MTMGCPSIATSTTPNNNSYLTQRSFHKQAFRQTNNSTMSLIQGFFGGRRSNVFDPFLLDVWDPFEGFPFSNSLANVPSSARETSAFVNTQHRLEGDPTSPHLHSRTSWNQQTRSQRIERSSGQFMRRFKLPENAKVDEVKASMENGVLTVAVPKVEGKKPEIKSIEISG</sequence>
<gene>
    <name evidence="6" type="ORF">E6C27_scaffold174G00050</name>
</gene>
<reference evidence="6 7" key="1">
    <citation type="submission" date="2019-08" db="EMBL/GenBank/DDBJ databases">
        <title>Draft genome sequences of two oriental melons (Cucumis melo L. var makuwa).</title>
        <authorList>
            <person name="Kwon S.-Y."/>
        </authorList>
    </citation>
    <scope>NUCLEOTIDE SEQUENCE [LARGE SCALE GENOMIC DNA]</scope>
    <source>
        <strain evidence="7">cv. SW 3</strain>
        <tissue evidence="6">Leaf</tissue>
    </source>
</reference>
<dbReference type="Gene3D" id="2.60.40.790">
    <property type="match status" value="1"/>
</dbReference>
<dbReference type="InterPro" id="IPR031107">
    <property type="entry name" value="Small_HSP"/>
</dbReference>
<organism evidence="6 7">
    <name type="scientific">Cucumis melo var. makuwa</name>
    <name type="common">Oriental melon</name>
    <dbReference type="NCBI Taxonomy" id="1194695"/>
    <lineage>
        <taxon>Eukaryota</taxon>
        <taxon>Viridiplantae</taxon>
        <taxon>Streptophyta</taxon>
        <taxon>Embryophyta</taxon>
        <taxon>Tracheophyta</taxon>
        <taxon>Spermatophyta</taxon>
        <taxon>Magnoliopsida</taxon>
        <taxon>eudicotyledons</taxon>
        <taxon>Gunneridae</taxon>
        <taxon>Pentapetalae</taxon>
        <taxon>rosids</taxon>
        <taxon>fabids</taxon>
        <taxon>Cucurbitales</taxon>
        <taxon>Cucurbitaceae</taxon>
        <taxon>Benincaseae</taxon>
        <taxon>Cucumis</taxon>
    </lineage>
</organism>
<feature type="region of interest" description="Disordered" evidence="4">
    <location>
        <begin position="92"/>
        <end position="120"/>
    </location>
</feature>
<feature type="domain" description="SHSP" evidence="5">
    <location>
        <begin position="47"/>
        <end position="169"/>
    </location>
</feature>
<feature type="compositionally biased region" description="Polar residues" evidence="4">
    <location>
        <begin position="105"/>
        <end position="114"/>
    </location>
</feature>
<comment type="similarity">
    <text evidence="2 3">Belongs to the small heat shock protein (HSP20) family.</text>
</comment>
<comment type="caution">
    <text evidence="6">The sequence shown here is derived from an EMBL/GenBank/DDBJ whole genome shotgun (WGS) entry which is preliminary data.</text>
</comment>
<dbReference type="PROSITE" id="PS01031">
    <property type="entry name" value="SHSP"/>
    <property type="match status" value="1"/>
</dbReference>
<dbReference type="OrthoDB" id="5511210at2759"/>
<keyword evidence="1 6" id="KW-0346">Stress response</keyword>
<dbReference type="PANTHER" id="PTHR11527">
    <property type="entry name" value="HEAT-SHOCK PROTEIN 20 FAMILY MEMBER"/>
    <property type="match status" value="1"/>
</dbReference>
<dbReference type="Pfam" id="PF00011">
    <property type="entry name" value="HSP20"/>
    <property type="match status" value="1"/>
</dbReference>
<evidence type="ECO:0000256" key="2">
    <source>
        <dbReference type="PROSITE-ProRule" id="PRU00285"/>
    </source>
</evidence>
<evidence type="ECO:0000256" key="1">
    <source>
        <dbReference type="ARBA" id="ARBA00023016"/>
    </source>
</evidence>
<evidence type="ECO:0000313" key="6">
    <source>
        <dbReference type="EMBL" id="KAA0051486.1"/>
    </source>
</evidence>
<proteinExistence type="inferred from homology"/>
<dbReference type="EMBL" id="SSTE01011259">
    <property type="protein sequence ID" value="KAA0051486.1"/>
    <property type="molecule type" value="Genomic_DNA"/>
</dbReference>
<name>A0A5A7UBB6_CUCMM</name>
<dbReference type="InterPro" id="IPR008978">
    <property type="entry name" value="HSP20-like_chaperone"/>
</dbReference>
<accession>A0A5A7UBB6</accession>
<evidence type="ECO:0000256" key="3">
    <source>
        <dbReference type="RuleBase" id="RU003616"/>
    </source>
</evidence>
<dbReference type="SUPFAM" id="SSF49764">
    <property type="entry name" value="HSP20-like chaperones"/>
    <property type="match status" value="1"/>
</dbReference>
<evidence type="ECO:0000259" key="5">
    <source>
        <dbReference type="PROSITE" id="PS01031"/>
    </source>
</evidence>
<dbReference type="InterPro" id="IPR002068">
    <property type="entry name" value="A-crystallin/Hsp20_dom"/>
</dbReference>
<protein>
    <submittedName>
        <fullName evidence="6">17.8 kDa class I heat shock protein-like</fullName>
    </submittedName>
</protein>